<reference evidence="2 3" key="1">
    <citation type="submission" date="2021-06" db="EMBL/GenBank/DDBJ databases">
        <title>Bacillus sp. RD4P76, an endophyte from a halophyte.</title>
        <authorList>
            <person name="Sun J.-Q."/>
        </authorList>
    </citation>
    <scope>NUCLEOTIDE SEQUENCE [LARGE SCALE GENOMIC DNA]</scope>
    <source>
        <strain evidence="2 3">JCM 17098</strain>
    </source>
</reference>
<dbReference type="RefSeq" id="WP_088073219.1">
    <property type="nucleotide sequence ID" value="NZ_JAHQCR010000086.1"/>
</dbReference>
<feature type="domain" description="DnaJ homologue subfamily C member 28 conserved" evidence="1">
    <location>
        <begin position="18"/>
        <end position="67"/>
    </location>
</feature>
<evidence type="ECO:0000259" key="1">
    <source>
        <dbReference type="Pfam" id="PF09350"/>
    </source>
</evidence>
<accession>A0ABS6JYR4</accession>
<evidence type="ECO:0000313" key="2">
    <source>
        <dbReference type="EMBL" id="MBU9723737.1"/>
    </source>
</evidence>
<dbReference type="EMBL" id="JAHQCR010000086">
    <property type="protein sequence ID" value="MBU9723737.1"/>
    <property type="molecule type" value="Genomic_DNA"/>
</dbReference>
<protein>
    <submittedName>
        <fullName evidence="2">DUF1992 domain-containing protein</fullName>
    </submittedName>
</protein>
<sequence length="124" mass="14601">MDESSSRDLMGEIYKEYEKRGGFEHLEGKGKPLSQETLNSDPLNSVIKNANYLPEWIKAQHKVRDTILELLQKREKSTVTEKEEKATIKEINNLIKKYNRQCPVRLQKAFVSLETLERDQHKWL</sequence>
<evidence type="ECO:0000313" key="3">
    <source>
        <dbReference type="Proteomes" id="UP000790580"/>
    </source>
</evidence>
<dbReference type="Pfam" id="PF09350">
    <property type="entry name" value="DJC28_CD"/>
    <property type="match status" value="1"/>
</dbReference>
<name>A0ABS6JYR4_9BACI</name>
<gene>
    <name evidence="2" type="ORF">KS407_20155</name>
</gene>
<dbReference type="Proteomes" id="UP000790580">
    <property type="component" value="Unassembled WGS sequence"/>
</dbReference>
<proteinExistence type="predicted"/>
<organism evidence="2 3">
    <name type="scientific">Evansella alkalicola</name>
    <dbReference type="NCBI Taxonomy" id="745819"/>
    <lineage>
        <taxon>Bacteria</taxon>
        <taxon>Bacillati</taxon>
        <taxon>Bacillota</taxon>
        <taxon>Bacilli</taxon>
        <taxon>Bacillales</taxon>
        <taxon>Bacillaceae</taxon>
        <taxon>Evansella</taxon>
    </lineage>
</organism>
<keyword evidence="3" id="KW-1185">Reference proteome</keyword>
<dbReference type="InterPro" id="IPR018961">
    <property type="entry name" value="DnaJ_homolog_subfam-C_membr-28"/>
</dbReference>
<comment type="caution">
    <text evidence="2">The sequence shown here is derived from an EMBL/GenBank/DDBJ whole genome shotgun (WGS) entry which is preliminary data.</text>
</comment>